<feature type="compositionally biased region" description="Basic and acidic residues" evidence="10">
    <location>
        <begin position="1158"/>
        <end position="1168"/>
    </location>
</feature>
<feature type="compositionally biased region" description="Polar residues" evidence="10">
    <location>
        <begin position="1062"/>
        <end position="1073"/>
    </location>
</feature>
<keyword evidence="9" id="KW-0325">Glycoprotein</keyword>
<feature type="region of interest" description="Disordered" evidence="10">
    <location>
        <begin position="1"/>
        <end position="42"/>
    </location>
</feature>
<evidence type="ECO:0000256" key="10">
    <source>
        <dbReference type="SAM" id="MobiDB-lite"/>
    </source>
</evidence>
<feature type="transmembrane region" description="Helical" evidence="11">
    <location>
        <begin position="465"/>
        <end position="488"/>
    </location>
</feature>
<reference evidence="13" key="1">
    <citation type="submission" date="2020-12" db="EMBL/GenBank/DDBJ databases">
        <title>Metabolic potential, ecology and presence of endohyphal bacteria is reflected in genomic diversity of Mucoromycotina.</title>
        <authorList>
            <person name="Muszewska A."/>
            <person name="Okrasinska A."/>
            <person name="Steczkiewicz K."/>
            <person name="Drgas O."/>
            <person name="Orlowska M."/>
            <person name="Perlinska-Lenart U."/>
            <person name="Aleksandrzak-Piekarczyk T."/>
            <person name="Szatraj K."/>
            <person name="Zielenkiewicz U."/>
            <person name="Pilsyk S."/>
            <person name="Malc E."/>
            <person name="Mieczkowski P."/>
            <person name="Kruszewska J.S."/>
            <person name="Biernat P."/>
            <person name="Pawlowska J."/>
        </authorList>
    </citation>
    <scope>NUCLEOTIDE SEQUENCE</scope>
    <source>
        <strain evidence="13">WA0000067209</strain>
    </source>
</reference>
<evidence type="ECO:0000256" key="2">
    <source>
        <dbReference type="ARBA" id="ARBA00012543"/>
    </source>
</evidence>
<dbReference type="GO" id="GO:0005886">
    <property type="term" value="C:plasma membrane"/>
    <property type="evidence" value="ECO:0007669"/>
    <property type="project" value="UniProtKB-SubCell"/>
</dbReference>
<evidence type="ECO:0000256" key="5">
    <source>
        <dbReference type="ARBA" id="ARBA00022679"/>
    </source>
</evidence>
<protein>
    <recommendedName>
        <fullName evidence="2">chitin synthase</fullName>
        <ecNumber evidence="2">2.4.1.16</ecNumber>
    </recommendedName>
</protein>
<evidence type="ECO:0000313" key="14">
    <source>
        <dbReference type="Proteomes" id="UP000654370"/>
    </source>
</evidence>
<feature type="transmembrane region" description="Helical" evidence="11">
    <location>
        <begin position="983"/>
        <end position="1009"/>
    </location>
</feature>
<feature type="region of interest" description="Disordered" evidence="10">
    <location>
        <begin position="88"/>
        <end position="138"/>
    </location>
</feature>
<dbReference type="GO" id="GO:0030428">
    <property type="term" value="C:cell septum"/>
    <property type="evidence" value="ECO:0007669"/>
    <property type="project" value="TreeGrafter"/>
</dbReference>
<feature type="domain" description="Chitin synthase 4-like" evidence="12">
    <location>
        <begin position="365"/>
        <end position="448"/>
    </location>
</feature>
<accession>A0A8H7Q113</accession>
<keyword evidence="6 11" id="KW-0812">Transmembrane</keyword>
<feature type="compositionally biased region" description="Basic and acidic residues" evidence="10">
    <location>
        <begin position="1229"/>
        <end position="1240"/>
    </location>
</feature>
<name>A0A8H7Q113_MORIS</name>
<evidence type="ECO:0000256" key="4">
    <source>
        <dbReference type="ARBA" id="ARBA00022676"/>
    </source>
</evidence>
<dbReference type="EC" id="2.4.1.16" evidence="2"/>
<feature type="transmembrane region" description="Helical" evidence="11">
    <location>
        <begin position="933"/>
        <end position="951"/>
    </location>
</feature>
<keyword evidence="7 11" id="KW-1133">Transmembrane helix</keyword>
<feature type="transmembrane region" description="Helical" evidence="11">
    <location>
        <begin position="958"/>
        <end position="977"/>
    </location>
</feature>
<comment type="subcellular location">
    <subcellularLocation>
        <location evidence="1">Cell membrane</location>
        <topology evidence="1">Multi-pass membrane protein</topology>
    </subcellularLocation>
</comment>
<keyword evidence="5" id="KW-0808">Transferase</keyword>
<keyword evidence="3" id="KW-1003">Cell membrane</keyword>
<evidence type="ECO:0000256" key="3">
    <source>
        <dbReference type="ARBA" id="ARBA00022475"/>
    </source>
</evidence>
<dbReference type="InterPro" id="IPR004835">
    <property type="entry name" value="Chitin_synth"/>
</dbReference>
<dbReference type="InterPro" id="IPR029044">
    <property type="entry name" value="Nucleotide-diphossugar_trans"/>
</dbReference>
<keyword evidence="14" id="KW-1185">Reference proteome</keyword>
<evidence type="ECO:0000256" key="9">
    <source>
        <dbReference type="ARBA" id="ARBA00023180"/>
    </source>
</evidence>
<evidence type="ECO:0000313" key="13">
    <source>
        <dbReference type="EMBL" id="KAG2183565.1"/>
    </source>
</evidence>
<dbReference type="Pfam" id="PF22997">
    <property type="entry name" value="CHS4"/>
    <property type="match status" value="1"/>
</dbReference>
<feature type="compositionally biased region" description="Polar residues" evidence="10">
    <location>
        <begin position="1212"/>
        <end position="1228"/>
    </location>
</feature>
<dbReference type="GO" id="GO:0004100">
    <property type="term" value="F:chitin synthase activity"/>
    <property type="evidence" value="ECO:0007669"/>
    <property type="project" value="UniProtKB-EC"/>
</dbReference>
<feature type="region of interest" description="Disordered" evidence="10">
    <location>
        <begin position="1060"/>
        <end position="1168"/>
    </location>
</feature>
<dbReference type="EMBL" id="JAEPQZ010000003">
    <property type="protein sequence ID" value="KAG2183565.1"/>
    <property type="molecule type" value="Genomic_DNA"/>
</dbReference>
<evidence type="ECO:0000256" key="8">
    <source>
        <dbReference type="ARBA" id="ARBA00023136"/>
    </source>
</evidence>
<organism evidence="13 14">
    <name type="scientific">Mortierella isabellina</name>
    <name type="common">Filamentous fungus</name>
    <name type="synonym">Umbelopsis isabellina</name>
    <dbReference type="NCBI Taxonomy" id="91625"/>
    <lineage>
        <taxon>Eukaryota</taxon>
        <taxon>Fungi</taxon>
        <taxon>Fungi incertae sedis</taxon>
        <taxon>Mucoromycota</taxon>
        <taxon>Mucoromycotina</taxon>
        <taxon>Umbelopsidomycetes</taxon>
        <taxon>Umbelopsidales</taxon>
        <taxon>Umbelopsidaceae</taxon>
        <taxon>Umbelopsis</taxon>
    </lineage>
</organism>
<dbReference type="OrthoDB" id="370884at2759"/>
<feature type="region of interest" description="Disordered" evidence="10">
    <location>
        <begin position="1202"/>
        <end position="1240"/>
    </location>
</feature>
<sequence>MQQPEAFEGEKSIGTLQERRGGQLPMLTLPPKAASQMNGDDHQPLETVVHQSSYNQHSIYSNEESNASFSSNGLSSDQLLASTLFASRADSPMERPSNPAPRPRKTQQSIHIGDLNTAAVGRQRSLTRPERQRPRPSMVTGIPKALSVEKMSSDISTSPVNTTGNLNHRRAITSNSAHRRFNHSNIESQDEYNQKNHRFGRFSWWTVLSRIATCCFPGWCLRICLKKTTKPVQQAWREKLTICTDELLTDSYSFINSTGQRERTYREDVIVHGHLYPFSTMQSFLANTQNITMSIDYRSMDLTALFNTDITDACSQYDAGKSYGQGTAGNCIVYGPYGGTLQRGDSNCIPLRDLRKYYKSRRLLVYDWRDVQPDGPVLHPKSRSNLTVLGDSVINLSYYLGSGQLFFGNQSDAVLRNSIGQDGSYLMSTWNEVKAAEGCLVARYYAGVISSDTMGCIISQVITTLMFIIIIGLVAVRFTMASVFHWFVAPKLVKPGGRSGKFLAWRSVAGGNNDPAVRKAPTTSQIYSNALSAQPWSTRTDVTSLTPSDSTVMDTDIVNAHLYTIMLVTCYSEGEASMRRSLDSLARTTYSHRHKIMFIVSDGMITGSGNDKSTPDILLSMLTLSSGMEEPKACTYMAIAEGGKQLNVAKVYAGYYKCDDVLHPAILVIKCGTESEQSTSKPGNRGKRDSQLILMSFLQRVLFNDRLSELDYEIFWKLCYLMKGVTPDRFEVVLMVDADTMVAEDSVTHMVAAMANDITIMGLCGETRIANKRDSWVTMIQVFEYYISHHYAKAFESVFGGVTCLPGCFCMYRIKAPKHGNWVPLLANPDIVLEYNQNIVTTLHAKNLLFLGEDRFLSTLMLRTFPKRQMMFLPQAVCKTVVPETFSVLLSQRRRWINSTVHNLLELVLVSDLCGIACLSMQFVVFMDLLGTAILPATLALAVYIIVACSLMDTIQVLPVTVLVATLGLPAVLIVLTTRKAAMFGWMLVYLLALPIWNFVLPVYAFWHFDDFTWGHTRRVHGDKGHEGHVDDDEDFDSTQVTMRKWEEWECLRSGRRKSRNRMTLITPSNGSNMEDEKRSPPISPLSPGFLDRQKFGSSSPTPSIRAGKEKDHRRRSVPNYYAHNSPSRTWLPLPQKEAALRRSSNPALPEAYGKRRASSEVDTRHARPKSEIYLSKLPTSVSLTPGLSGLDSSVTVGSLSVASHSSRRPSEATNHTGAGTDNVSNENEGSREDPLWAKDMETSLHDVLKHYG</sequence>
<proteinExistence type="predicted"/>
<evidence type="ECO:0000256" key="1">
    <source>
        <dbReference type="ARBA" id="ARBA00004651"/>
    </source>
</evidence>
<evidence type="ECO:0000256" key="7">
    <source>
        <dbReference type="ARBA" id="ARBA00022989"/>
    </source>
</evidence>
<dbReference type="Proteomes" id="UP000654370">
    <property type="component" value="Unassembled WGS sequence"/>
</dbReference>
<keyword evidence="8 11" id="KW-0472">Membrane</keyword>
<dbReference type="PANTHER" id="PTHR22914">
    <property type="entry name" value="CHITIN SYNTHASE"/>
    <property type="match status" value="1"/>
</dbReference>
<dbReference type="PANTHER" id="PTHR22914:SF41">
    <property type="entry name" value="CHITIN SYNTHASE 7"/>
    <property type="match status" value="1"/>
</dbReference>
<dbReference type="SUPFAM" id="SSF53448">
    <property type="entry name" value="Nucleotide-diphospho-sugar transferases"/>
    <property type="match status" value="1"/>
</dbReference>
<dbReference type="InterPro" id="IPR054295">
    <property type="entry name" value="CHS4-like_dom"/>
</dbReference>
<dbReference type="GO" id="GO:0006031">
    <property type="term" value="P:chitin biosynthetic process"/>
    <property type="evidence" value="ECO:0007669"/>
    <property type="project" value="TreeGrafter"/>
</dbReference>
<dbReference type="CDD" id="cd04190">
    <property type="entry name" value="Chitin_synth_C"/>
    <property type="match status" value="1"/>
</dbReference>
<evidence type="ECO:0000256" key="6">
    <source>
        <dbReference type="ARBA" id="ARBA00022692"/>
    </source>
</evidence>
<dbReference type="AlphaFoldDB" id="A0A8H7Q113"/>
<dbReference type="Pfam" id="PF03142">
    <property type="entry name" value="Chitin_synth_2"/>
    <property type="match status" value="1"/>
</dbReference>
<comment type="caution">
    <text evidence="13">The sequence shown here is derived from an EMBL/GenBank/DDBJ whole genome shotgun (WGS) entry which is preliminary data.</text>
</comment>
<keyword evidence="4" id="KW-0328">Glycosyltransferase</keyword>
<evidence type="ECO:0000256" key="11">
    <source>
        <dbReference type="SAM" id="Phobius"/>
    </source>
</evidence>
<gene>
    <name evidence="13" type="ORF">INT43_006571</name>
</gene>
<evidence type="ECO:0000259" key="12">
    <source>
        <dbReference type="Pfam" id="PF22997"/>
    </source>
</evidence>